<gene>
    <name evidence="1" type="ordered locus">BURPS1710b_A1059</name>
</gene>
<proteinExistence type="predicted"/>
<reference evidence="1 2" key="1">
    <citation type="submission" date="2005-09" db="EMBL/GenBank/DDBJ databases">
        <authorList>
            <person name="Woods D.E."/>
            <person name="Nierman W.C."/>
        </authorList>
    </citation>
    <scope>NUCLEOTIDE SEQUENCE [LARGE SCALE GENOMIC DNA]</scope>
    <source>
        <strain evidence="1 2">1710b</strain>
    </source>
</reference>
<dbReference type="HOGENOM" id="CLU_341874_0_0_4"/>
<dbReference type="EnsemblBacteria" id="ABA53469">
    <property type="protein sequence ID" value="ABA53469"/>
    <property type="gene ID" value="BURPS1710b_A1059"/>
</dbReference>
<organism evidence="1 2">
    <name type="scientific">Burkholderia pseudomallei (strain 1710b)</name>
    <dbReference type="NCBI Taxonomy" id="320372"/>
    <lineage>
        <taxon>Bacteria</taxon>
        <taxon>Pseudomonadati</taxon>
        <taxon>Pseudomonadota</taxon>
        <taxon>Betaproteobacteria</taxon>
        <taxon>Burkholderiales</taxon>
        <taxon>Burkholderiaceae</taxon>
        <taxon>Burkholderia</taxon>
        <taxon>pseudomallei group</taxon>
    </lineage>
</organism>
<name>Q3JJN6_BURP1</name>
<dbReference type="KEGG" id="bpm:BURPS1710b_A1059"/>
<sequence length="829" mass="90462">MARSCADAARVRAASRRPPFSRATFCSCDRFALARSARLPTRRVLQPTIDSVRARASSRARFACAWLEAAPTPRACAPPVAGRHSPARGLCSCGRFALARSARLPTRRVLQTTIDSVRAQARNRTRLACAGPEVRPTPLCAPMAAVVRRSPRSGMQHRRRIPRDHLLLVGRHDEHRDAAPVAADGLRIARVRVRIELDAEPAQPLAYRRARLRLMLADARREHERVEAAERRREPRGLARDPEREQFERVARAGRRIGEQRARVAAHARHAEQARAVVQHLLDVVERPAERLLQMQHDARVERAAARGHRNAVERREAHAGVAAHARVERAQARAAAEMRGDDLAARNRRMPLAQPPGDVPVRQPMKTVALDACVEQRARQREAPHEIGLRAVKRGIERCDLRQMRPQMAQRADQPHALRLMQRRERHERRDRVERALVDAHRPVERVAAVHDAMADRHELVHRQVRVDPAERLVEHRVQIVGDGRGERHRVRFAAVRVFELQRRAVEIDLAAPERRGFAVRDAVEADLQRRRAGVEREQQRLAHDASAPARVLSATSFASAADAMRTRRLSARLVRMIGSRAPSTRPAASAPAKYISCFASMLPASRSGTSSTSASPATGDAMPFDIAATALTALSNASGPSTIAPAICPRAAITVSAAASSVDGIFGLTVSTAASTATRGRSTPSTCSRSTAFWQMSRFCSSVGAMLIAASVMRSGFGYAGTSIAYTWLMRRSVRSRDAGPITAASNSSVCRLPFISAATSPAPPISTARAAAAWLCSTASIGTPARSTPAASAIARIFACGPIRIGSIRFASRASIAARSASGEHG</sequence>
<evidence type="ECO:0000313" key="1">
    <source>
        <dbReference type="EMBL" id="ABA53469.1"/>
    </source>
</evidence>
<evidence type="ECO:0000313" key="2">
    <source>
        <dbReference type="Proteomes" id="UP000002700"/>
    </source>
</evidence>
<dbReference type="AlphaFoldDB" id="Q3JJN6"/>
<accession>Q3JJN6</accession>
<dbReference type="Proteomes" id="UP000002700">
    <property type="component" value="Chromosome II"/>
</dbReference>
<dbReference type="EMBL" id="CP000125">
    <property type="protein sequence ID" value="ABA53469.1"/>
    <property type="molecule type" value="Genomic_DNA"/>
</dbReference>
<protein>
    <submittedName>
        <fullName evidence="1">Uncharacterized protein</fullName>
    </submittedName>
</protein>